<evidence type="ECO:0000313" key="2">
    <source>
        <dbReference type="Proteomes" id="UP001159363"/>
    </source>
</evidence>
<protein>
    <recommendedName>
        <fullName evidence="3">DUF4371 domain-containing protein</fullName>
    </recommendedName>
</protein>
<dbReference type="EMBL" id="JARBHB010000015">
    <property type="protein sequence ID" value="KAJ8867904.1"/>
    <property type="molecule type" value="Genomic_DNA"/>
</dbReference>
<reference evidence="1 2" key="1">
    <citation type="submission" date="2023-02" db="EMBL/GenBank/DDBJ databases">
        <title>LHISI_Scaffold_Assembly.</title>
        <authorList>
            <person name="Stuart O.P."/>
            <person name="Cleave R."/>
            <person name="Magrath M.J.L."/>
            <person name="Mikheyev A.S."/>
        </authorList>
    </citation>
    <scope>NUCLEOTIDE SEQUENCE [LARGE SCALE GENOMIC DNA]</scope>
    <source>
        <strain evidence="1">Daus_M_001</strain>
        <tissue evidence="1">Leg muscle</tissue>
    </source>
</reference>
<accession>A0ABQ9G624</accession>
<evidence type="ECO:0008006" key="3">
    <source>
        <dbReference type="Google" id="ProtNLM"/>
    </source>
</evidence>
<dbReference type="PANTHER" id="PTHR45749">
    <property type="match status" value="1"/>
</dbReference>
<gene>
    <name evidence="1" type="ORF">PR048_031712</name>
</gene>
<dbReference type="Proteomes" id="UP001159363">
    <property type="component" value="Chromosome 14"/>
</dbReference>
<proteinExistence type="predicted"/>
<evidence type="ECO:0000313" key="1">
    <source>
        <dbReference type="EMBL" id="KAJ8867904.1"/>
    </source>
</evidence>
<keyword evidence="2" id="KW-1185">Reference proteome</keyword>
<sequence length="153" mass="17844">MQLLMFVTKNKSKFEILRKFVKFLHFNAKLLKILLPEVLSILERNQIPLEDCRAQGYDNRFNMCGQVKGFRTRIFEQNNQALLSPCGAHSLNRAGVNAAKNMPRSCDIFLVTWRVCTYFFLRSPQGGPFKKNMCHYLLKKKKKKKKKTLEGVN</sequence>
<name>A0ABQ9G624_9NEOP</name>
<comment type="caution">
    <text evidence="1">The sequence shown here is derived from an EMBL/GenBank/DDBJ whole genome shotgun (WGS) entry which is preliminary data.</text>
</comment>
<dbReference type="PANTHER" id="PTHR45749:SF28">
    <property type="entry name" value="ZINC FINGER MYM-TYPE PROTEIN 1-LIKE-RELATED"/>
    <property type="match status" value="1"/>
</dbReference>
<organism evidence="1 2">
    <name type="scientific">Dryococelus australis</name>
    <dbReference type="NCBI Taxonomy" id="614101"/>
    <lineage>
        <taxon>Eukaryota</taxon>
        <taxon>Metazoa</taxon>
        <taxon>Ecdysozoa</taxon>
        <taxon>Arthropoda</taxon>
        <taxon>Hexapoda</taxon>
        <taxon>Insecta</taxon>
        <taxon>Pterygota</taxon>
        <taxon>Neoptera</taxon>
        <taxon>Polyneoptera</taxon>
        <taxon>Phasmatodea</taxon>
        <taxon>Verophasmatodea</taxon>
        <taxon>Anareolatae</taxon>
        <taxon>Phasmatidae</taxon>
        <taxon>Eurycanthinae</taxon>
        <taxon>Dryococelus</taxon>
    </lineage>
</organism>